<name>A0A370HG03_9NOCA</name>
<dbReference type="EMBL" id="QQAZ01000001">
    <property type="protein sequence ID" value="RDI55945.1"/>
    <property type="molecule type" value="Genomic_DNA"/>
</dbReference>
<dbReference type="AlphaFoldDB" id="A0A370HG03"/>
<evidence type="ECO:0000313" key="2">
    <source>
        <dbReference type="EMBL" id="RDI55945.1"/>
    </source>
</evidence>
<dbReference type="Proteomes" id="UP000255355">
    <property type="component" value="Unassembled WGS sequence"/>
</dbReference>
<feature type="chain" id="PRO_5016728250" evidence="1">
    <location>
        <begin position="28"/>
        <end position="469"/>
    </location>
</feature>
<accession>A0A370HG03</accession>
<keyword evidence="1" id="KW-0732">Signal</keyword>
<comment type="caution">
    <text evidence="2">The sequence shown here is derived from an EMBL/GenBank/DDBJ whole genome shotgun (WGS) entry which is preliminary data.</text>
</comment>
<dbReference type="OrthoDB" id="3599379at2"/>
<gene>
    <name evidence="2" type="ORF">DFR68_101782</name>
</gene>
<keyword evidence="3" id="KW-1185">Reference proteome</keyword>
<evidence type="ECO:0000256" key="1">
    <source>
        <dbReference type="SAM" id="SignalP"/>
    </source>
</evidence>
<proteinExistence type="predicted"/>
<dbReference type="STRING" id="1210089.GCA_001613165_01932"/>
<dbReference type="RefSeq" id="WP_147288827.1">
    <property type="nucleotide sequence ID" value="NZ_QQAZ01000001.1"/>
</dbReference>
<evidence type="ECO:0000313" key="3">
    <source>
        <dbReference type="Proteomes" id="UP000255355"/>
    </source>
</evidence>
<feature type="signal peptide" evidence="1">
    <location>
        <begin position="1"/>
        <end position="27"/>
    </location>
</feature>
<protein>
    <submittedName>
        <fullName evidence="2">Uncharacterized protein</fullName>
    </submittedName>
</protein>
<reference evidence="2 3" key="1">
    <citation type="submission" date="2018-07" db="EMBL/GenBank/DDBJ databases">
        <title>Genomic Encyclopedia of Type Strains, Phase IV (KMG-IV): sequencing the most valuable type-strain genomes for metagenomic binning, comparative biology and taxonomic classification.</title>
        <authorList>
            <person name="Goeker M."/>
        </authorList>
    </citation>
    <scope>NUCLEOTIDE SEQUENCE [LARGE SCALE GENOMIC DNA]</scope>
    <source>
        <strain evidence="2 3">DSM 44952</strain>
    </source>
</reference>
<organism evidence="2 3">
    <name type="scientific">Nocardia mexicana</name>
    <dbReference type="NCBI Taxonomy" id="279262"/>
    <lineage>
        <taxon>Bacteria</taxon>
        <taxon>Bacillati</taxon>
        <taxon>Actinomycetota</taxon>
        <taxon>Actinomycetes</taxon>
        <taxon>Mycobacteriales</taxon>
        <taxon>Nocardiaceae</taxon>
        <taxon>Nocardia</taxon>
    </lineage>
</organism>
<sequence length="469" mass="50546">MRPKAGLRWGAAVTTVLVMGLPAVASAAPLAPLPIPDPPKCGIWGCTDSPPDLGVPIPDPGPEPEVPAGGWTWGNPPPESESLMWVDFDRDSVPNWADNCLLVPNQDQVPATKPADGSVPVSPEAHNMAVEWKSENPNSNYRLADQLGEACSSYNENWRLTYQAFRTSSNERKRDIFKFMGEGGPMFGPDNMVLAVPTCSTLPASVSILELTLRLPVGSVTNALAAILTPAITDHLSCSGPFVKLMEDVAMLAWAGKHQYQPTNEGGTITNRFLPLPTDIPQLAPLYRLFPWLFPAGDGQTVQGRVSRGAKSTLDGKDAIVLDWRAVGGAGIGQGPTTYPVTDQKLSDFFNIVNGLGNAAGNTIEGAILRALPLAIGNVIKAVPPLNALDPNYLIYDACRAVQEGFWACTVQIGAKRESDHIETVIDEAWMPMETLDPSIINHYQWEATHLADTTPERYGLPPQLGLYN</sequence>